<proteinExistence type="inferred from homology"/>
<dbReference type="Pfam" id="PF01183">
    <property type="entry name" value="Glyco_hydro_25"/>
    <property type="match status" value="1"/>
</dbReference>
<dbReference type="InterPro" id="IPR011055">
    <property type="entry name" value="Dup_hybrid_motif"/>
</dbReference>
<evidence type="ECO:0000256" key="1">
    <source>
        <dbReference type="ARBA" id="ARBA00000632"/>
    </source>
</evidence>
<comment type="similarity">
    <text evidence="2">Belongs to the glycosyl hydrolase 25 family.</text>
</comment>
<protein>
    <recommendedName>
        <fullName evidence="3">lysozyme</fullName>
        <ecNumber evidence="3">3.2.1.17</ecNumber>
    </recommendedName>
</protein>
<dbReference type="CDD" id="cd12797">
    <property type="entry name" value="M23_peptidase"/>
    <property type="match status" value="1"/>
</dbReference>
<evidence type="ECO:0000256" key="5">
    <source>
        <dbReference type="ARBA" id="ARBA00022638"/>
    </source>
</evidence>
<dbReference type="GO" id="GO:0031640">
    <property type="term" value="P:killing of cells of another organism"/>
    <property type="evidence" value="ECO:0007669"/>
    <property type="project" value="UniProtKB-KW"/>
</dbReference>
<dbReference type="PROSITE" id="PS51904">
    <property type="entry name" value="GLYCOSYL_HYDROL_F25_2"/>
    <property type="match status" value="1"/>
</dbReference>
<dbReference type="GO" id="GO:0042742">
    <property type="term" value="P:defense response to bacterium"/>
    <property type="evidence" value="ECO:0007669"/>
    <property type="project" value="UniProtKB-KW"/>
</dbReference>
<evidence type="ECO:0000313" key="7">
    <source>
        <dbReference type="EMBL" id="DAF62986.1"/>
    </source>
</evidence>
<evidence type="ECO:0000256" key="2">
    <source>
        <dbReference type="ARBA" id="ARBA00010646"/>
    </source>
</evidence>
<evidence type="ECO:0000259" key="6">
    <source>
        <dbReference type="Pfam" id="PF01551"/>
    </source>
</evidence>
<dbReference type="InterPro" id="IPR017853">
    <property type="entry name" value="GH"/>
</dbReference>
<dbReference type="InterPro" id="IPR002053">
    <property type="entry name" value="Glyco_hydro_25"/>
</dbReference>
<dbReference type="PANTHER" id="PTHR34135:SF2">
    <property type="entry name" value="LYSOZYME"/>
    <property type="match status" value="1"/>
</dbReference>
<dbReference type="GO" id="GO:0016052">
    <property type="term" value="P:carbohydrate catabolic process"/>
    <property type="evidence" value="ECO:0007669"/>
    <property type="project" value="TreeGrafter"/>
</dbReference>
<dbReference type="SUPFAM" id="SSF51445">
    <property type="entry name" value="(Trans)glycosidases"/>
    <property type="match status" value="1"/>
</dbReference>
<dbReference type="Gene3D" id="2.70.70.10">
    <property type="entry name" value="Glucose Permease (Domain IIA)"/>
    <property type="match status" value="1"/>
</dbReference>
<dbReference type="GO" id="GO:0016998">
    <property type="term" value="P:cell wall macromolecule catabolic process"/>
    <property type="evidence" value="ECO:0007669"/>
    <property type="project" value="InterPro"/>
</dbReference>
<dbReference type="EC" id="3.2.1.17" evidence="3"/>
<organism evidence="7">
    <name type="scientific">Siphoviridae sp. ctDDY10</name>
    <dbReference type="NCBI Taxonomy" id="2827810"/>
    <lineage>
        <taxon>Viruses</taxon>
        <taxon>Duplodnaviria</taxon>
        <taxon>Heunggongvirae</taxon>
        <taxon>Uroviricota</taxon>
        <taxon>Caudoviricetes</taxon>
    </lineage>
</organism>
<dbReference type="Gene3D" id="3.20.20.80">
    <property type="entry name" value="Glycosidases"/>
    <property type="match status" value="1"/>
</dbReference>
<dbReference type="SUPFAM" id="SSF51261">
    <property type="entry name" value="Duplicated hybrid motif"/>
    <property type="match status" value="1"/>
</dbReference>
<dbReference type="PANTHER" id="PTHR34135">
    <property type="entry name" value="LYSOZYME"/>
    <property type="match status" value="1"/>
</dbReference>
<dbReference type="EMBL" id="BK032831">
    <property type="protein sequence ID" value="DAF62986.1"/>
    <property type="molecule type" value="Genomic_DNA"/>
</dbReference>
<dbReference type="Pfam" id="PF01551">
    <property type="entry name" value="Peptidase_M23"/>
    <property type="match status" value="1"/>
</dbReference>
<accession>A0A8S5TJM2</accession>
<sequence>MRLKNEEALLHWPLAQHIITAGWLYNDGSLHRALDFRAAVGTPVYAAEGGTVETAYRWNGKRTQGDINSYGNMVKLRHTTYKYGTLETLYAHLSKLCVTQGQQVQEGQLIGYSGDTGNCYGAHLHFEVRWRGNRTNPLNWLDNDFSTASGAVKLGSYSSVAHNMKEVEYMNYAIDVSKHQGKFDWQAAYDKGIRHAMLRAGYGRYSSQKDPQFERNAAECTRLGIQYGAYWYSYATTPAEARQEARCCLAAIKGKHLCLPVAYDIEYEPCILRLTNAQRTALVEAFLGEVEAAGYYGILYASCDFIRHRLDYKALSKYDIWVAQYGSACTCPLPYGIWQYSSRNALGIPGYGTSLDCNRVYKDYEQLMIQAGLQGHTAPTPEDTTPNKLDKQRITIGRISSGDRATIRALCEGLGLIAAGLYRETCADGNQWMLDVGPVSSGDAWYIMRKCAELQLIEAGLYKAEYVG</sequence>
<reference evidence="7" key="1">
    <citation type="journal article" date="2021" name="Proc. Natl. Acad. Sci. U.S.A.">
        <title>A Catalog of Tens of Thousands of Viruses from Human Metagenomes Reveals Hidden Associations with Chronic Diseases.</title>
        <authorList>
            <person name="Tisza M.J."/>
            <person name="Buck C.B."/>
        </authorList>
    </citation>
    <scope>NUCLEOTIDE SEQUENCE</scope>
    <source>
        <strain evidence="7">CtDDY10</strain>
    </source>
</reference>
<dbReference type="InterPro" id="IPR016047">
    <property type="entry name" value="M23ase_b-sheet_dom"/>
</dbReference>
<comment type="catalytic activity">
    <reaction evidence="1">
        <text>Hydrolysis of (1-&gt;4)-beta-linkages between N-acetylmuramic acid and N-acetyl-D-glucosamine residues in a peptidoglycan and between N-acetyl-D-glucosamine residues in chitodextrins.</text>
        <dbReference type="EC" id="3.2.1.17"/>
    </reaction>
</comment>
<dbReference type="GO" id="GO:0009253">
    <property type="term" value="P:peptidoglycan catabolic process"/>
    <property type="evidence" value="ECO:0007669"/>
    <property type="project" value="InterPro"/>
</dbReference>
<dbReference type="GO" id="GO:0003796">
    <property type="term" value="F:lysozyme activity"/>
    <property type="evidence" value="ECO:0007669"/>
    <property type="project" value="UniProtKB-EC"/>
</dbReference>
<feature type="domain" description="M23ase beta-sheet core" evidence="6">
    <location>
        <begin position="30"/>
        <end position="137"/>
    </location>
</feature>
<evidence type="ECO:0000256" key="4">
    <source>
        <dbReference type="ARBA" id="ARBA00022529"/>
    </source>
</evidence>
<name>A0A8S5TJM2_9CAUD</name>
<dbReference type="CDD" id="cd06414">
    <property type="entry name" value="GH25_LytC-like"/>
    <property type="match status" value="1"/>
</dbReference>
<evidence type="ECO:0000256" key="3">
    <source>
        <dbReference type="ARBA" id="ARBA00012732"/>
    </source>
</evidence>
<keyword evidence="4" id="KW-0929">Antimicrobial</keyword>
<keyword evidence="5" id="KW-0081">Bacteriolytic enzyme</keyword>